<keyword evidence="3" id="KW-1185">Reference proteome</keyword>
<proteinExistence type="predicted"/>
<dbReference type="AlphaFoldDB" id="A0A166GHC6"/>
<evidence type="ECO:0000313" key="3">
    <source>
        <dbReference type="Proteomes" id="UP000076532"/>
    </source>
</evidence>
<evidence type="ECO:0000313" key="2">
    <source>
        <dbReference type="EMBL" id="KZP17835.1"/>
    </source>
</evidence>
<feature type="compositionally biased region" description="Polar residues" evidence="1">
    <location>
        <begin position="146"/>
        <end position="163"/>
    </location>
</feature>
<accession>A0A166GHC6</accession>
<reference evidence="2 3" key="1">
    <citation type="journal article" date="2016" name="Mol. Biol. Evol.">
        <title>Comparative Genomics of Early-Diverging Mushroom-Forming Fungi Provides Insights into the Origins of Lignocellulose Decay Capabilities.</title>
        <authorList>
            <person name="Nagy L.G."/>
            <person name="Riley R."/>
            <person name="Tritt A."/>
            <person name="Adam C."/>
            <person name="Daum C."/>
            <person name="Floudas D."/>
            <person name="Sun H."/>
            <person name="Yadav J.S."/>
            <person name="Pangilinan J."/>
            <person name="Larsson K.H."/>
            <person name="Matsuura K."/>
            <person name="Barry K."/>
            <person name="Labutti K."/>
            <person name="Kuo R."/>
            <person name="Ohm R.A."/>
            <person name="Bhattacharya S.S."/>
            <person name="Shirouzu T."/>
            <person name="Yoshinaga Y."/>
            <person name="Martin F.M."/>
            <person name="Grigoriev I.V."/>
            <person name="Hibbett D.S."/>
        </authorList>
    </citation>
    <scope>NUCLEOTIDE SEQUENCE [LARGE SCALE GENOMIC DNA]</scope>
    <source>
        <strain evidence="2 3">CBS 109695</strain>
    </source>
</reference>
<organism evidence="2 3">
    <name type="scientific">Athelia psychrophila</name>
    <dbReference type="NCBI Taxonomy" id="1759441"/>
    <lineage>
        <taxon>Eukaryota</taxon>
        <taxon>Fungi</taxon>
        <taxon>Dikarya</taxon>
        <taxon>Basidiomycota</taxon>
        <taxon>Agaricomycotina</taxon>
        <taxon>Agaricomycetes</taxon>
        <taxon>Agaricomycetidae</taxon>
        <taxon>Atheliales</taxon>
        <taxon>Atheliaceae</taxon>
        <taxon>Athelia</taxon>
    </lineage>
</organism>
<feature type="compositionally biased region" description="Basic residues" evidence="1">
    <location>
        <begin position="166"/>
        <end position="177"/>
    </location>
</feature>
<gene>
    <name evidence="2" type="ORF">FIBSPDRAFT_864463</name>
</gene>
<sequence length="177" mass="19564">MEVGGQVMESRMQQQQEKVARDRKQGRRGNPRALRPSHAAHPAHSSQPHYASHPPAVGAHWDARFHRPTDQSLVLGAFYQHARGGARACTGCHLGGSSFSWCRFDRSYKTVPLPLAAYEIAHRDGASKLVGYVLADYNPSPGEENGSLTTPLAQPPYASSSPTRSPPHHLWHRRYPS</sequence>
<feature type="compositionally biased region" description="Low complexity" evidence="1">
    <location>
        <begin position="36"/>
        <end position="56"/>
    </location>
</feature>
<feature type="region of interest" description="Disordered" evidence="1">
    <location>
        <begin position="140"/>
        <end position="177"/>
    </location>
</feature>
<dbReference type="EMBL" id="KV417578">
    <property type="protein sequence ID" value="KZP17835.1"/>
    <property type="molecule type" value="Genomic_DNA"/>
</dbReference>
<evidence type="ECO:0000256" key="1">
    <source>
        <dbReference type="SAM" id="MobiDB-lite"/>
    </source>
</evidence>
<protein>
    <submittedName>
        <fullName evidence="2">Uncharacterized protein</fullName>
    </submittedName>
</protein>
<dbReference type="Proteomes" id="UP000076532">
    <property type="component" value="Unassembled WGS sequence"/>
</dbReference>
<feature type="region of interest" description="Disordered" evidence="1">
    <location>
        <begin position="1"/>
        <end position="57"/>
    </location>
</feature>
<name>A0A166GHC6_9AGAM</name>